<dbReference type="EMBL" id="JADIMB010000059">
    <property type="protein sequence ID" value="MBO8470959.1"/>
    <property type="molecule type" value="Genomic_DNA"/>
</dbReference>
<evidence type="ECO:0000313" key="9">
    <source>
        <dbReference type="EMBL" id="MBO8470959.1"/>
    </source>
</evidence>
<dbReference type="PROSITE" id="PS51257">
    <property type="entry name" value="PROKAR_LIPOPROTEIN"/>
    <property type="match status" value="1"/>
</dbReference>
<dbReference type="InterPro" id="IPR036249">
    <property type="entry name" value="Thioredoxin-like_sf"/>
</dbReference>
<dbReference type="Gene3D" id="3.40.30.10">
    <property type="entry name" value="Glutaredoxin"/>
    <property type="match status" value="1"/>
</dbReference>
<dbReference type="GO" id="GO:0005829">
    <property type="term" value="C:cytosol"/>
    <property type="evidence" value="ECO:0007669"/>
    <property type="project" value="TreeGrafter"/>
</dbReference>
<dbReference type="GO" id="GO:0045454">
    <property type="term" value="P:cell redox homeostasis"/>
    <property type="evidence" value="ECO:0007669"/>
    <property type="project" value="TreeGrafter"/>
</dbReference>
<evidence type="ECO:0000259" key="8">
    <source>
        <dbReference type="PROSITE" id="PS51352"/>
    </source>
</evidence>
<name>A0A9D9NF20_9BACT</name>
<keyword evidence="4" id="KW-1015">Disulfide bond</keyword>
<organism evidence="9 10">
    <name type="scientific">Candidatus Cryptobacteroides faecavium</name>
    <dbReference type="NCBI Taxonomy" id="2840762"/>
    <lineage>
        <taxon>Bacteria</taxon>
        <taxon>Pseudomonadati</taxon>
        <taxon>Bacteroidota</taxon>
        <taxon>Bacteroidia</taxon>
        <taxon>Bacteroidales</taxon>
        <taxon>Candidatus Cryptobacteroides</taxon>
    </lineage>
</organism>
<proteinExistence type="inferred from homology"/>
<dbReference type="PANTHER" id="PTHR45663">
    <property type="entry name" value="GEO12009P1"/>
    <property type="match status" value="1"/>
</dbReference>
<dbReference type="Pfam" id="PF00085">
    <property type="entry name" value="Thioredoxin"/>
    <property type="match status" value="1"/>
</dbReference>
<reference evidence="9" key="1">
    <citation type="submission" date="2020-10" db="EMBL/GenBank/DDBJ databases">
        <authorList>
            <person name="Gilroy R."/>
        </authorList>
    </citation>
    <scope>NUCLEOTIDE SEQUENCE</scope>
    <source>
        <strain evidence="9">B2-22910</strain>
    </source>
</reference>
<dbReference type="AlphaFoldDB" id="A0A9D9NF20"/>
<feature type="domain" description="Thioredoxin" evidence="8">
    <location>
        <begin position="23"/>
        <end position="145"/>
    </location>
</feature>
<keyword evidence="2" id="KW-0813">Transport</keyword>
<dbReference type="InterPro" id="IPR017937">
    <property type="entry name" value="Thioredoxin_CS"/>
</dbReference>
<evidence type="ECO:0000256" key="1">
    <source>
        <dbReference type="ARBA" id="ARBA00008987"/>
    </source>
</evidence>
<evidence type="ECO:0000256" key="2">
    <source>
        <dbReference type="ARBA" id="ARBA00022448"/>
    </source>
</evidence>
<feature type="signal peptide" evidence="7">
    <location>
        <begin position="1"/>
        <end position="23"/>
    </location>
</feature>
<keyword evidence="3" id="KW-0249">Electron transport</keyword>
<comment type="similarity">
    <text evidence="1">Belongs to the thioredoxin family.</text>
</comment>
<dbReference type="GO" id="GO:0015035">
    <property type="term" value="F:protein-disulfide reductase activity"/>
    <property type="evidence" value="ECO:0007669"/>
    <property type="project" value="UniProtKB-UniRule"/>
</dbReference>
<feature type="chain" id="PRO_5039391351" description="Thioredoxin" evidence="7">
    <location>
        <begin position="24"/>
        <end position="145"/>
    </location>
</feature>
<dbReference type="NCBIfam" id="TIGR01068">
    <property type="entry name" value="thioredoxin"/>
    <property type="match status" value="1"/>
</dbReference>
<dbReference type="PROSITE" id="PS51352">
    <property type="entry name" value="THIOREDOXIN_2"/>
    <property type="match status" value="1"/>
</dbReference>
<evidence type="ECO:0000256" key="5">
    <source>
        <dbReference type="ARBA" id="ARBA00023284"/>
    </source>
</evidence>
<protein>
    <recommendedName>
        <fullName evidence="6">Thioredoxin</fullName>
    </recommendedName>
</protein>
<accession>A0A9D9NF20</accession>
<evidence type="ECO:0000256" key="4">
    <source>
        <dbReference type="ARBA" id="ARBA00023157"/>
    </source>
</evidence>
<dbReference type="Proteomes" id="UP000823603">
    <property type="component" value="Unassembled WGS sequence"/>
</dbReference>
<gene>
    <name evidence="9" type="primary">trxA</name>
    <name evidence="9" type="ORF">IAB82_04090</name>
</gene>
<evidence type="ECO:0000256" key="7">
    <source>
        <dbReference type="SAM" id="SignalP"/>
    </source>
</evidence>
<dbReference type="SUPFAM" id="SSF52833">
    <property type="entry name" value="Thioredoxin-like"/>
    <property type="match status" value="1"/>
</dbReference>
<evidence type="ECO:0000256" key="6">
    <source>
        <dbReference type="NCBIfam" id="TIGR01068"/>
    </source>
</evidence>
<evidence type="ECO:0000256" key="3">
    <source>
        <dbReference type="ARBA" id="ARBA00022982"/>
    </source>
</evidence>
<dbReference type="CDD" id="cd02947">
    <property type="entry name" value="TRX_family"/>
    <property type="match status" value="1"/>
</dbReference>
<keyword evidence="5" id="KW-0676">Redox-active center</keyword>
<dbReference type="PRINTS" id="PR00421">
    <property type="entry name" value="THIOREDOXIN"/>
</dbReference>
<dbReference type="PANTHER" id="PTHR45663:SF11">
    <property type="entry name" value="GEO12009P1"/>
    <property type="match status" value="1"/>
</dbReference>
<reference evidence="9" key="2">
    <citation type="journal article" date="2021" name="PeerJ">
        <title>Extensive microbial diversity within the chicken gut microbiome revealed by metagenomics and culture.</title>
        <authorList>
            <person name="Gilroy R."/>
            <person name="Ravi A."/>
            <person name="Getino M."/>
            <person name="Pursley I."/>
            <person name="Horton D.L."/>
            <person name="Alikhan N.F."/>
            <person name="Baker D."/>
            <person name="Gharbi K."/>
            <person name="Hall N."/>
            <person name="Watson M."/>
            <person name="Adriaenssens E.M."/>
            <person name="Foster-Nyarko E."/>
            <person name="Jarju S."/>
            <person name="Secka A."/>
            <person name="Antonio M."/>
            <person name="Oren A."/>
            <person name="Chaudhuri R.R."/>
            <person name="La Ragione R."/>
            <person name="Hildebrand F."/>
            <person name="Pallen M.J."/>
        </authorList>
    </citation>
    <scope>NUCLEOTIDE SEQUENCE</scope>
    <source>
        <strain evidence="9">B2-22910</strain>
    </source>
</reference>
<dbReference type="PROSITE" id="PS00194">
    <property type="entry name" value="THIOREDOXIN_1"/>
    <property type="match status" value="1"/>
</dbReference>
<comment type="caution">
    <text evidence="9">The sequence shown here is derived from an EMBL/GenBank/DDBJ whole genome shotgun (WGS) entry which is preliminary data.</text>
</comment>
<dbReference type="InterPro" id="IPR013766">
    <property type="entry name" value="Thioredoxin_domain"/>
</dbReference>
<evidence type="ECO:0000313" key="10">
    <source>
        <dbReference type="Proteomes" id="UP000823603"/>
    </source>
</evidence>
<sequence>MRTIKTIITVAAAFVAGGFIACADTGEKHDGVTVLTEEQYKSGVEDFSTSGWEYLGDTPAIVDFYADWCGPCRKLAPIMDELAAEYAGKVRFYKVNVDNAKALSAAYGIRSIPSVLFIPADGGEPQMNVGLMSKEEFRKKIDGLL</sequence>
<dbReference type="InterPro" id="IPR005746">
    <property type="entry name" value="Thioredoxin"/>
</dbReference>
<keyword evidence="7" id="KW-0732">Signal</keyword>